<dbReference type="SUPFAM" id="SSF158446">
    <property type="entry name" value="IVS-encoded protein-like"/>
    <property type="match status" value="1"/>
</dbReference>
<dbReference type="NCBIfam" id="TIGR02436">
    <property type="entry name" value="four helix bundle protein"/>
    <property type="match status" value="1"/>
</dbReference>
<name>A0A931WNM0_9BACT</name>
<gene>
    <name evidence="1" type="ORF">HYT40_01205</name>
</gene>
<reference evidence="1" key="1">
    <citation type="submission" date="2020-07" db="EMBL/GenBank/DDBJ databases">
        <title>Huge and variable diversity of episymbiotic CPR bacteria and DPANN archaea in groundwater ecosystems.</title>
        <authorList>
            <person name="He C.Y."/>
            <person name="Keren R."/>
            <person name="Whittaker M."/>
            <person name="Farag I.F."/>
            <person name="Doudna J."/>
            <person name="Cate J.H.D."/>
            <person name="Banfield J.F."/>
        </authorList>
    </citation>
    <scope>NUCLEOTIDE SEQUENCE</scope>
    <source>
        <strain evidence="1">NC_groundwater_193_Ag_S-0.1um_51_7</strain>
    </source>
</reference>
<comment type="caution">
    <text evidence="1">The sequence shown here is derived from an EMBL/GenBank/DDBJ whole genome shotgun (WGS) entry which is preliminary data.</text>
</comment>
<organism evidence="1 2">
    <name type="scientific">Candidatus Sungiibacteriota bacterium</name>
    <dbReference type="NCBI Taxonomy" id="2750080"/>
    <lineage>
        <taxon>Bacteria</taxon>
        <taxon>Candidatus Sungiibacteriota</taxon>
    </lineage>
</organism>
<dbReference type="Proteomes" id="UP000724148">
    <property type="component" value="Unassembled WGS sequence"/>
</dbReference>
<dbReference type="Pfam" id="PF05635">
    <property type="entry name" value="23S_rRNA_IVP"/>
    <property type="match status" value="1"/>
</dbReference>
<dbReference type="PANTHER" id="PTHR38471:SF2">
    <property type="entry name" value="FOUR HELIX BUNDLE PROTEIN"/>
    <property type="match status" value="1"/>
</dbReference>
<accession>A0A931WNM0</accession>
<dbReference type="Gene3D" id="1.20.1440.60">
    <property type="entry name" value="23S rRNA-intervening sequence"/>
    <property type="match status" value="1"/>
</dbReference>
<proteinExistence type="predicted"/>
<dbReference type="InterPro" id="IPR012657">
    <property type="entry name" value="23S_rRNA-intervening_sequence"/>
</dbReference>
<dbReference type="PIRSF" id="PIRSF035652">
    <property type="entry name" value="CHP02436"/>
    <property type="match status" value="1"/>
</dbReference>
<dbReference type="InterPro" id="IPR036583">
    <property type="entry name" value="23S_rRNA_IVS_sf"/>
</dbReference>
<evidence type="ECO:0000313" key="2">
    <source>
        <dbReference type="Proteomes" id="UP000724148"/>
    </source>
</evidence>
<dbReference type="PANTHER" id="PTHR38471">
    <property type="entry name" value="FOUR HELIX BUNDLE PROTEIN"/>
    <property type="match status" value="1"/>
</dbReference>
<protein>
    <submittedName>
        <fullName evidence="1">Four helix bundle protein</fullName>
    </submittedName>
</protein>
<dbReference type="AlphaFoldDB" id="A0A931WNM0"/>
<dbReference type="EMBL" id="JACOZA010000030">
    <property type="protein sequence ID" value="MBI2096758.1"/>
    <property type="molecule type" value="Genomic_DNA"/>
</dbReference>
<evidence type="ECO:0000313" key="1">
    <source>
        <dbReference type="EMBL" id="MBI2096758.1"/>
    </source>
</evidence>
<sequence length="123" mass="14140">MKSDKDNFKTELKQRMYQWTLRLIGMLDHLSKERSSDVISNQLLRSGTSVAANYIEAQAASSRKDFINYLHHALKSANESKYWLALLRDTKKADQNQVQVVLDELIQIANILGSSLMTLKNKR</sequence>